<dbReference type="RefSeq" id="WP_258403627.1">
    <property type="nucleotide sequence ID" value="NZ_QLLI01000006.1"/>
</dbReference>
<dbReference type="Proteomes" id="UP000248827">
    <property type="component" value="Unassembled WGS sequence"/>
</dbReference>
<gene>
    <name evidence="1" type="ORF">DET54_106230</name>
</gene>
<organism evidence="1 2">
    <name type="scientific">Paenibacillus pabuli</name>
    <dbReference type="NCBI Taxonomy" id="1472"/>
    <lineage>
        <taxon>Bacteria</taxon>
        <taxon>Bacillati</taxon>
        <taxon>Bacillota</taxon>
        <taxon>Bacilli</taxon>
        <taxon>Bacillales</taxon>
        <taxon>Paenibacillaceae</taxon>
        <taxon>Paenibacillus</taxon>
    </lineage>
</organism>
<comment type="caution">
    <text evidence="1">The sequence shown here is derived from an EMBL/GenBank/DDBJ whole genome shotgun (WGS) entry which is preliminary data.</text>
</comment>
<protein>
    <recommendedName>
        <fullName evidence="3">Phage terminase large subunit</fullName>
    </recommendedName>
</protein>
<reference evidence="1 2" key="1">
    <citation type="submission" date="2018-06" db="EMBL/GenBank/DDBJ databases">
        <title>Freshwater and sediment microbial communities from various areas in North America, analyzing microbe dynamics in response to fracking.</title>
        <authorList>
            <person name="Lamendella R."/>
        </authorList>
    </citation>
    <scope>NUCLEOTIDE SEQUENCE [LARGE SCALE GENOMIC DNA]</scope>
    <source>
        <strain evidence="1 2">NG-13</strain>
    </source>
</reference>
<accession>A0ABX9BKE8</accession>
<sequence>MGSGKTSWAIQHINEAPEQERFIYITPYLDEITRIKGSVTSRRFIEPNNRNHARKKMQSLKACIAAGDDIAATHSLFQTADDELIDLITGAGYTLILDEVMDVIEVASISREDIRILRDSGEIDVVDNRVVWIGEGYVEGRFSDIKYLAKAGNLFYHRGSFLIWTFPPAVFRAFDNVIVMTYLFDGQLQRYYYDLHGIKYDYKSVKLAEGERYCLTEYSRQDEGRAEILGLIDLYEGPMNDVGSASNSFSVGWLNNTKPERYAQIKRNLNNFLRNICDAAGHEILWTTKKDHRQKLSGKGYTKSFLHCNARATNEYADRWALAYVFNRYMHPHERAFFEDRDISVNQDLLAVSDLLQWVWRSRIRRGERIKLYIPSSRMRSLLVAWSEYKI</sequence>
<evidence type="ECO:0000313" key="1">
    <source>
        <dbReference type="EMBL" id="RAI96872.1"/>
    </source>
</evidence>
<keyword evidence="2" id="KW-1185">Reference proteome</keyword>
<dbReference type="EMBL" id="QLLI01000006">
    <property type="protein sequence ID" value="RAI96872.1"/>
    <property type="molecule type" value="Genomic_DNA"/>
</dbReference>
<name>A0ABX9BKE8_9BACL</name>
<proteinExistence type="predicted"/>
<evidence type="ECO:0000313" key="2">
    <source>
        <dbReference type="Proteomes" id="UP000248827"/>
    </source>
</evidence>
<evidence type="ECO:0008006" key="3">
    <source>
        <dbReference type="Google" id="ProtNLM"/>
    </source>
</evidence>